<keyword evidence="1" id="KW-0175">Coiled coil</keyword>
<organism evidence="2 3">
    <name type="scientific">Fadolivirus FV1/VV64</name>
    <dbReference type="NCBI Taxonomy" id="3070911"/>
    <lineage>
        <taxon>Viruses</taxon>
        <taxon>Varidnaviria</taxon>
        <taxon>Bamfordvirae</taxon>
        <taxon>Nucleocytoviricota</taxon>
        <taxon>Megaviricetes</taxon>
        <taxon>Imitervirales</taxon>
        <taxon>Mimiviridae</taxon>
        <taxon>Klosneuvirinae</taxon>
        <taxon>Fadolivirus</taxon>
        <taxon>Fadolivirus algeromassiliense</taxon>
    </lineage>
</organism>
<protein>
    <submittedName>
        <fullName evidence="2">V21 virophage-like protein</fullName>
    </submittedName>
</protein>
<reference evidence="2 3" key="1">
    <citation type="submission" date="2020-04" db="EMBL/GenBank/DDBJ databases">
        <title>Advantages and limits of metagenomic assembly and binning of a giant virus.</title>
        <authorList>
            <person name="Schulz F."/>
            <person name="Andreani J."/>
            <person name="Francis R."/>
            <person name="Boudjemaa H."/>
            <person name="Bou Khalil J.Y."/>
            <person name="Lee J."/>
            <person name="La Scola B."/>
            <person name="Woyke T."/>
        </authorList>
    </citation>
    <scope>NUCLEOTIDE SEQUENCE [LARGE SCALE GENOMIC DNA]</scope>
    <source>
        <strain evidence="2 3">FV1/VV64</strain>
    </source>
</reference>
<sequence>MNTEEFNENVRELLKRYKTIKDENLKLKQKYGETTLKNIELADDMNELENTLKFGKTDIVDKMLGMQIDPKILIPLQANDLSQDLLDILNLISISDMNKKESNTHIVGSYRWRAHKYPGDIDMMEVYKVTANNEKDALLNIKNALQGVANDINKNPNVRLADCKCGFDTRFDGLVSNLGTLQRNYVLPDMIAFFEKEIPGYNRNICINEINNLERVGAINNETKNKLLSLLPQGKMTGNSYFEIYAILRKHRLLRWLISDLLNGIKFKPSYNNSPPYAIKLEEALKHNTATKMDLWAKVGTRWTELTNFFVFKFGPAGSAQDQSIGFKFDISIDDAVKYDIMYYSSPSHEKNTKLAKRIWARSISHLSKCINNGTINYDCLDPTQVHIIKKLYPVFSSDINKISQLIGDIELFNAALDKKGDLNLSYSFIFRDLLVSIETIPQELFRVLHLGKDVNEMTLISANIKQEVNKLLDIVKKESKRTDFRTLTDSEWDALMTAGNIESMKQSLETIEKIMKKKQDEYIKTYLIANKLHPNTDQSIVKLEYTFNYLNLPKVTSF</sequence>
<accession>A0A7D3V789</accession>
<evidence type="ECO:0000313" key="3">
    <source>
        <dbReference type="Proteomes" id="UP001162001"/>
    </source>
</evidence>
<proteinExistence type="predicted"/>
<name>A0A7D3V789_9VIRU</name>
<dbReference type="Proteomes" id="UP001162001">
    <property type="component" value="Segment"/>
</dbReference>
<dbReference type="EMBL" id="MT418680">
    <property type="protein sequence ID" value="QKF93496.1"/>
    <property type="molecule type" value="Genomic_DNA"/>
</dbReference>
<gene>
    <name evidence="2" type="ORF">Fadolivirus_1_38</name>
</gene>
<keyword evidence="3" id="KW-1185">Reference proteome</keyword>
<evidence type="ECO:0000256" key="1">
    <source>
        <dbReference type="SAM" id="Coils"/>
    </source>
</evidence>
<feature type="coiled-coil region" evidence="1">
    <location>
        <begin position="3"/>
        <end position="30"/>
    </location>
</feature>
<evidence type="ECO:0000313" key="2">
    <source>
        <dbReference type="EMBL" id="QKF93496.1"/>
    </source>
</evidence>